<sequence length="287" mass="32587">MPAIYTPESGPPQKSVGVSVIVLTKNESLNIVRCLASVAWADQVLVVDSGSTDETVQLACDSGAEVVETTWRGFGAQREYALRLDVLQNNWIFFVDADEWVSGELAREILQAISSGSDKVAYWMFFRLVFQGRWIQHCGWYPSSRIIRLMDRRRVRFGSSKFSEHPDVQGSVGRLQSDLVDDDQKGLSAWLHKHVDYAELESQRRLAPAPGKSARREHESRLRYLLKDRVAGNVPMRPLVQFIYMYVLKRGFLDGSAGFAFCFYHAWFQFAVSNLQAETNRVGPTRS</sequence>
<gene>
    <name evidence="2" type="ORF">BJ980_002730</name>
</gene>
<evidence type="ECO:0000259" key="1">
    <source>
        <dbReference type="Pfam" id="PF00535"/>
    </source>
</evidence>
<dbReference type="PANTHER" id="PTHR43630:SF2">
    <property type="entry name" value="GLYCOSYLTRANSFERASE"/>
    <property type="match status" value="1"/>
</dbReference>
<dbReference type="InterPro" id="IPR001173">
    <property type="entry name" value="Glyco_trans_2-like"/>
</dbReference>
<comment type="caution">
    <text evidence="2">The sequence shown here is derived from an EMBL/GenBank/DDBJ whole genome shotgun (WGS) entry which is preliminary data.</text>
</comment>
<reference evidence="2 3" key="1">
    <citation type="submission" date="2020-07" db="EMBL/GenBank/DDBJ databases">
        <title>Sequencing the genomes of 1000 actinobacteria strains.</title>
        <authorList>
            <person name="Klenk H.-P."/>
        </authorList>
    </citation>
    <scope>NUCLEOTIDE SEQUENCE [LARGE SCALE GENOMIC DNA]</scope>
    <source>
        <strain evidence="2 3">DSM 23819</strain>
    </source>
</reference>
<name>A0A7Y9S3D2_9ACTN</name>
<dbReference type="GO" id="GO:0016740">
    <property type="term" value="F:transferase activity"/>
    <property type="evidence" value="ECO:0007669"/>
    <property type="project" value="UniProtKB-KW"/>
</dbReference>
<dbReference type="PANTHER" id="PTHR43630">
    <property type="entry name" value="POLY-BETA-1,6-N-ACETYL-D-GLUCOSAMINE SYNTHASE"/>
    <property type="match status" value="1"/>
</dbReference>
<feature type="domain" description="Glycosyltransferase 2-like" evidence="1">
    <location>
        <begin position="19"/>
        <end position="137"/>
    </location>
</feature>
<dbReference type="EMBL" id="JACCAA010000001">
    <property type="protein sequence ID" value="NYG59807.1"/>
    <property type="molecule type" value="Genomic_DNA"/>
</dbReference>
<protein>
    <submittedName>
        <fullName evidence="2">Glycosyltransferase involved in cell wall biosynthesis</fullName>
    </submittedName>
</protein>
<organism evidence="2 3">
    <name type="scientific">Nocardioides daedukensis</name>
    <dbReference type="NCBI Taxonomy" id="634462"/>
    <lineage>
        <taxon>Bacteria</taxon>
        <taxon>Bacillati</taxon>
        <taxon>Actinomycetota</taxon>
        <taxon>Actinomycetes</taxon>
        <taxon>Propionibacteriales</taxon>
        <taxon>Nocardioidaceae</taxon>
        <taxon>Nocardioides</taxon>
    </lineage>
</organism>
<dbReference type="Gene3D" id="3.90.550.10">
    <property type="entry name" value="Spore Coat Polysaccharide Biosynthesis Protein SpsA, Chain A"/>
    <property type="match status" value="1"/>
</dbReference>
<dbReference type="InterPro" id="IPR029044">
    <property type="entry name" value="Nucleotide-diphossugar_trans"/>
</dbReference>
<proteinExistence type="predicted"/>
<dbReference type="CDD" id="cd02511">
    <property type="entry name" value="Beta4Glucosyltransferase"/>
    <property type="match status" value="1"/>
</dbReference>
<evidence type="ECO:0000313" key="3">
    <source>
        <dbReference type="Proteomes" id="UP000540656"/>
    </source>
</evidence>
<keyword evidence="3" id="KW-1185">Reference proteome</keyword>
<dbReference type="RefSeq" id="WP_179502820.1">
    <property type="nucleotide sequence ID" value="NZ_JACCAA010000001.1"/>
</dbReference>
<dbReference type="AlphaFoldDB" id="A0A7Y9S3D2"/>
<dbReference type="Pfam" id="PF00535">
    <property type="entry name" value="Glycos_transf_2"/>
    <property type="match status" value="1"/>
</dbReference>
<keyword evidence="2" id="KW-0808">Transferase</keyword>
<dbReference type="Proteomes" id="UP000540656">
    <property type="component" value="Unassembled WGS sequence"/>
</dbReference>
<evidence type="ECO:0000313" key="2">
    <source>
        <dbReference type="EMBL" id="NYG59807.1"/>
    </source>
</evidence>
<dbReference type="SUPFAM" id="SSF53448">
    <property type="entry name" value="Nucleotide-diphospho-sugar transferases"/>
    <property type="match status" value="1"/>
</dbReference>
<accession>A0A7Y9S3D2</accession>